<keyword evidence="3" id="KW-0812">Transmembrane</keyword>
<comment type="caution">
    <text evidence="4">The sequence shown here is derived from an EMBL/GenBank/DDBJ whole genome shotgun (WGS) entry which is preliminary data.</text>
</comment>
<dbReference type="InterPro" id="IPR021765">
    <property type="entry name" value="UstYa-like"/>
</dbReference>
<evidence type="ECO:0000256" key="3">
    <source>
        <dbReference type="SAM" id="Phobius"/>
    </source>
</evidence>
<evidence type="ECO:0008006" key="6">
    <source>
        <dbReference type="Google" id="ProtNLM"/>
    </source>
</evidence>
<organism evidence="4 5">
    <name type="scientific">Apiospora arundinis</name>
    <dbReference type="NCBI Taxonomy" id="335852"/>
    <lineage>
        <taxon>Eukaryota</taxon>
        <taxon>Fungi</taxon>
        <taxon>Dikarya</taxon>
        <taxon>Ascomycota</taxon>
        <taxon>Pezizomycotina</taxon>
        <taxon>Sordariomycetes</taxon>
        <taxon>Xylariomycetidae</taxon>
        <taxon>Amphisphaeriales</taxon>
        <taxon>Apiosporaceae</taxon>
        <taxon>Apiospora</taxon>
    </lineage>
</organism>
<sequence length="271" mass="30794">MGNPKYRPVECEGFEEALDEYGHGGNPSDTIGFPQGRQSRRQMLWMSLTRSIPWLLNFILLVILLLQNITHVSPWKGSFETGFQETELRSAFESIQFRSSEFQEPGDTAIETVRESPYIGKASPELDDTWNMLVAPTMLHLNDEEIGHYKDQTLKSESGWVTGLQVFHYLNCINSLRKAAYQHHYGAPTEEQLQRLDHCIDTLRLAVKCQSDLTPMLYFQPSNISDKMGLKSHTHTCRHFRVVHEWATARSTCKDDLACAVEVGKAAGGDM</sequence>
<evidence type="ECO:0000313" key="4">
    <source>
        <dbReference type="EMBL" id="KAK8856759.1"/>
    </source>
</evidence>
<protein>
    <recommendedName>
        <fullName evidence="6">Cyclochlorotine biosynthesis protein O</fullName>
    </recommendedName>
</protein>
<gene>
    <name evidence="4" type="ORF">PGQ11_012671</name>
</gene>
<evidence type="ECO:0000256" key="1">
    <source>
        <dbReference type="ARBA" id="ARBA00004685"/>
    </source>
</evidence>
<comment type="similarity">
    <text evidence="2">Belongs to the ustYa family.</text>
</comment>
<dbReference type="Proteomes" id="UP001390339">
    <property type="component" value="Unassembled WGS sequence"/>
</dbReference>
<name>A0ABR2I2Z2_9PEZI</name>
<evidence type="ECO:0000256" key="2">
    <source>
        <dbReference type="ARBA" id="ARBA00035112"/>
    </source>
</evidence>
<accession>A0ABR2I2Z2</accession>
<dbReference type="PANTHER" id="PTHR33365:SF4">
    <property type="entry name" value="CYCLOCHLOROTINE BIOSYNTHESIS PROTEIN O"/>
    <property type="match status" value="1"/>
</dbReference>
<keyword evidence="3" id="KW-1133">Transmembrane helix</keyword>
<reference evidence="4 5" key="1">
    <citation type="journal article" date="2024" name="IMA Fungus">
        <title>Apiospora arundinis, a panoply of carbohydrate-active enzymes and secondary metabolites.</title>
        <authorList>
            <person name="Sorensen T."/>
            <person name="Petersen C."/>
            <person name="Muurmann A.T."/>
            <person name="Christiansen J.V."/>
            <person name="Brundto M.L."/>
            <person name="Overgaard C.K."/>
            <person name="Boysen A.T."/>
            <person name="Wollenberg R.D."/>
            <person name="Larsen T.O."/>
            <person name="Sorensen J.L."/>
            <person name="Nielsen K.L."/>
            <person name="Sondergaard T.E."/>
        </authorList>
    </citation>
    <scope>NUCLEOTIDE SEQUENCE [LARGE SCALE GENOMIC DNA]</scope>
    <source>
        <strain evidence="4 5">AAU 773</strain>
    </source>
</reference>
<comment type="pathway">
    <text evidence="1">Mycotoxin biosynthesis.</text>
</comment>
<dbReference type="EMBL" id="JAPCWZ010000007">
    <property type="protein sequence ID" value="KAK8856759.1"/>
    <property type="molecule type" value="Genomic_DNA"/>
</dbReference>
<dbReference type="PANTHER" id="PTHR33365">
    <property type="entry name" value="YALI0B05434P"/>
    <property type="match status" value="1"/>
</dbReference>
<keyword evidence="5" id="KW-1185">Reference proteome</keyword>
<dbReference type="Pfam" id="PF11807">
    <property type="entry name" value="UstYa"/>
    <property type="match status" value="1"/>
</dbReference>
<feature type="transmembrane region" description="Helical" evidence="3">
    <location>
        <begin position="43"/>
        <end position="66"/>
    </location>
</feature>
<evidence type="ECO:0000313" key="5">
    <source>
        <dbReference type="Proteomes" id="UP001390339"/>
    </source>
</evidence>
<keyword evidence="3" id="KW-0472">Membrane</keyword>
<proteinExistence type="inferred from homology"/>